<dbReference type="InterPro" id="IPR003593">
    <property type="entry name" value="AAA+_ATPase"/>
</dbReference>
<dbReference type="InterPro" id="IPR017871">
    <property type="entry name" value="ABC_transporter-like_CS"/>
</dbReference>
<keyword evidence="13" id="KW-1185">Reference proteome</keyword>
<feature type="domain" description="ABC transporter" evidence="10">
    <location>
        <begin position="362"/>
        <end position="590"/>
    </location>
</feature>
<dbReference type="PROSITE" id="PS50929">
    <property type="entry name" value="ABC_TM1F"/>
    <property type="match status" value="1"/>
</dbReference>
<evidence type="ECO:0000256" key="1">
    <source>
        <dbReference type="ARBA" id="ARBA00004651"/>
    </source>
</evidence>
<dbReference type="FunFam" id="3.40.50.300:FF:000299">
    <property type="entry name" value="ABC transporter ATP-binding protein/permease"/>
    <property type="match status" value="1"/>
</dbReference>
<keyword evidence="3" id="KW-1003">Cell membrane</keyword>
<dbReference type="GO" id="GO:0140359">
    <property type="term" value="F:ABC-type transporter activity"/>
    <property type="evidence" value="ECO:0007669"/>
    <property type="project" value="InterPro"/>
</dbReference>
<dbReference type="GO" id="GO:0005524">
    <property type="term" value="F:ATP binding"/>
    <property type="evidence" value="ECO:0007669"/>
    <property type="project" value="UniProtKB-KW"/>
</dbReference>
<dbReference type="Gene3D" id="3.40.50.300">
    <property type="entry name" value="P-loop containing nucleotide triphosphate hydrolases"/>
    <property type="match status" value="1"/>
</dbReference>
<comment type="subcellular location">
    <subcellularLocation>
        <location evidence="1">Cell membrane</location>
        <topology evidence="1">Multi-pass membrane protein</topology>
    </subcellularLocation>
</comment>
<dbReference type="STRING" id="82805.SAMN04487998_2633"/>
<gene>
    <name evidence="12" type="ORF">SAMN04487998_2633</name>
</gene>
<dbReference type="PROSITE" id="PS50893">
    <property type="entry name" value="ABC_TRANSPORTER_2"/>
    <property type="match status" value="1"/>
</dbReference>
<dbReference type="AlphaFoldDB" id="A0A1I0GYZ4"/>
<dbReference type="RefSeq" id="WP_092772235.1">
    <property type="nucleotide sequence ID" value="NZ_FOHS01000003.1"/>
</dbReference>
<organism evidence="12 13">
    <name type="scientific">Hymenobacter actinosclerus</name>
    <dbReference type="NCBI Taxonomy" id="82805"/>
    <lineage>
        <taxon>Bacteria</taxon>
        <taxon>Pseudomonadati</taxon>
        <taxon>Bacteroidota</taxon>
        <taxon>Cytophagia</taxon>
        <taxon>Cytophagales</taxon>
        <taxon>Hymenobacteraceae</taxon>
        <taxon>Hymenobacter</taxon>
    </lineage>
</organism>
<dbReference type="EMBL" id="FOHS01000003">
    <property type="protein sequence ID" value="SET75730.1"/>
    <property type="molecule type" value="Genomic_DNA"/>
</dbReference>
<accession>A0A1I0GYZ4</accession>
<keyword evidence="7 9" id="KW-1133">Transmembrane helix</keyword>
<proteinExistence type="predicted"/>
<evidence type="ECO:0000259" key="11">
    <source>
        <dbReference type="PROSITE" id="PS50929"/>
    </source>
</evidence>
<dbReference type="PANTHER" id="PTHR24221:SF654">
    <property type="entry name" value="ATP-BINDING CASSETTE SUB-FAMILY B MEMBER 6"/>
    <property type="match status" value="1"/>
</dbReference>
<dbReference type="Pfam" id="PF00005">
    <property type="entry name" value="ABC_tran"/>
    <property type="match status" value="1"/>
</dbReference>
<dbReference type="GO" id="GO:0016887">
    <property type="term" value="F:ATP hydrolysis activity"/>
    <property type="evidence" value="ECO:0007669"/>
    <property type="project" value="InterPro"/>
</dbReference>
<evidence type="ECO:0000313" key="12">
    <source>
        <dbReference type="EMBL" id="SET75730.1"/>
    </source>
</evidence>
<evidence type="ECO:0000313" key="13">
    <source>
        <dbReference type="Proteomes" id="UP000198697"/>
    </source>
</evidence>
<dbReference type="PROSITE" id="PS00211">
    <property type="entry name" value="ABC_TRANSPORTER_1"/>
    <property type="match status" value="1"/>
</dbReference>
<dbReference type="InterPro" id="IPR027417">
    <property type="entry name" value="P-loop_NTPase"/>
</dbReference>
<feature type="transmembrane region" description="Helical" evidence="9">
    <location>
        <begin position="81"/>
        <end position="99"/>
    </location>
</feature>
<reference evidence="13" key="1">
    <citation type="submission" date="2016-10" db="EMBL/GenBank/DDBJ databases">
        <authorList>
            <person name="Varghese N."/>
            <person name="Submissions S."/>
        </authorList>
    </citation>
    <scope>NUCLEOTIDE SEQUENCE [LARGE SCALE GENOMIC DNA]</scope>
    <source>
        <strain evidence="13">DSM 15310</strain>
    </source>
</reference>
<dbReference type="GO" id="GO:0005886">
    <property type="term" value="C:plasma membrane"/>
    <property type="evidence" value="ECO:0007669"/>
    <property type="project" value="UniProtKB-SubCell"/>
</dbReference>
<evidence type="ECO:0000256" key="9">
    <source>
        <dbReference type="SAM" id="Phobius"/>
    </source>
</evidence>
<evidence type="ECO:0000256" key="2">
    <source>
        <dbReference type="ARBA" id="ARBA00022448"/>
    </source>
</evidence>
<keyword evidence="4 9" id="KW-0812">Transmembrane</keyword>
<feature type="transmembrane region" description="Helical" evidence="9">
    <location>
        <begin position="30"/>
        <end position="54"/>
    </location>
</feature>
<dbReference type="SMART" id="SM00382">
    <property type="entry name" value="AAA"/>
    <property type="match status" value="1"/>
</dbReference>
<feature type="transmembrane region" description="Helical" evidence="9">
    <location>
        <begin position="269"/>
        <end position="291"/>
    </location>
</feature>
<dbReference type="OrthoDB" id="1522160at2"/>
<evidence type="ECO:0000259" key="10">
    <source>
        <dbReference type="PROSITE" id="PS50893"/>
    </source>
</evidence>
<dbReference type="SUPFAM" id="SSF90123">
    <property type="entry name" value="ABC transporter transmembrane region"/>
    <property type="match status" value="1"/>
</dbReference>
<dbReference type="SUPFAM" id="SSF52540">
    <property type="entry name" value="P-loop containing nucleoside triphosphate hydrolases"/>
    <property type="match status" value="1"/>
</dbReference>
<dbReference type="InterPro" id="IPR011527">
    <property type="entry name" value="ABC1_TM_dom"/>
</dbReference>
<name>A0A1I0GYZ4_9BACT</name>
<keyword evidence="8 9" id="KW-0472">Membrane</keyword>
<keyword evidence="2" id="KW-0813">Transport</keyword>
<evidence type="ECO:0000256" key="4">
    <source>
        <dbReference type="ARBA" id="ARBA00022692"/>
    </source>
</evidence>
<feature type="transmembrane region" description="Helical" evidence="9">
    <location>
        <begin position="161"/>
        <end position="179"/>
    </location>
</feature>
<sequence length="590" mass="66721">MLKNNLIGQALRSLLHYLTPADKTRAVGMFILLLVASLLDVFGLASLVPVVMLASSPGSVQTTRWSAWLYDALNFQSEKSFLIFAILAIFVFFLIKNLFTSWINYKQVRFTADIALSIIDRQFAKYTGLPFWKFQEMGTGRMVNDALVMPNSYLNGVIRQLFIFLSEIIIVFVVVLGILLYQPVLFVILMVTLVPTALLTYRTLRNRSQTLGLQIDANRPKAYALVIDTFAGFVELKLANKLSRFRRRVYENQEYLQDLEARAYLYNLLPVRVIEMVAILAVVTIFLYSLLFSNDTGSLVTIVGLFAAAAYRLMPSVNRIITSLVTIKQHLYTFDSLALFREQEWQSTPPLQLPLPEFKRQIEFDDVTFAFPGTPEPVLKQVSFTVQKGEKIGFIGSSGSGKTTLMNLLLRFYTQQQGSIRVDGTALTGEYTTAWHELVGYVKQDTFLMEASIRDNITLGEEHPDEQRLQYALEQASLDEFVRTLPEGLDTISGERGARLSGGQRQRIGIARALYKQTQVLVMDEATSALDNQTEREVNEAIHKLAGTDITILIIAHRITTLRQCDRIYELKDGRIAAVHTYDELIANNL</sequence>
<dbReference type="PANTHER" id="PTHR24221">
    <property type="entry name" value="ATP-BINDING CASSETTE SUB-FAMILY B"/>
    <property type="match status" value="1"/>
</dbReference>
<evidence type="ECO:0000256" key="6">
    <source>
        <dbReference type="ARBA" id="ARBA00022840"/>
    </source>
</evidence>
<dbReference type="Proteomes" id="UP000198697">
    <property type="component" value="Unassembled WGS sequence"/>
</dbReference>
<dbReference type="GO" id="GO:0034040">
    <property type="term" value="F:ATPase-coupled lipid transmembrane transporter activity"/>
    <property type="evidence" value="ECO:0007669"/>
    <property type="project" value="TreeGrafter"/>
</dbReference>
<dbReference type="InterPro" id="IPR003439">
    <property type="entry name" value="ABC_transporter-like_ATP-bd"/>
</dbReference>
<keyword evidence="5" id="KW-0547">Nucleotide-binding</keyword>
<dbReference type="Gene3D" id="1.20.1560.10">
    <property type="entry name" value="ABC transporter type 1, transmembrane domain"/>
    <property type="match status" value="1"/>
</dbReference>
<keyword evidence="6 12" id="KW-0067">ATP-binding</keyword>
<evidence type="ECO:0000256" key="8">
    <source>
        <dbReference type="ARBA" id="ARBA00023136"/>
    </source>
</evidence>
<evidence type="ECO:0000256" key="7">
    <source>
        <dbReference type="ARBA" id="ARBA00022989"/>
    </source>
</evidence>
<dbReference type="InterPro" id="IPR036640">
    <property type="entry name" value="ABC1_TM_sf"/>
</dbReference>
<feature type="domain" description="ABC transmembrane type-1" evidence="11">
    <location>
        <begin position="47"/>
        <end position="329"/>
    </location>
</feature>
<dbReference type="InterPro" id="IPR039421">
    <property type="entry name" value="Type_1_exporter"/>
</dbReference>
<feature type="transmembrane region" description="Helical" evidence="9">
    <location>
        <begin position="185"/>
        <end position="204"/>
    </location>
</feature>
<evidence type="ECO:0000256" key="3">
    <source>
        <dbReference type="ARBA" id="ARBA00022475"/>
    </source>
</evidence>
<protein>
    <submittedName>
        <fullName evidence="12">ATP-binding cassette, subfamily C</fullName>
    </submittedName>
</protein>
<evidence type="ECO:0000256" key="5">
    <source>
        <dbReference type="ARBA" id="ARBA00022741"/>
    </source>
</evidence>